<evidence type="ECO:0000313" key="5">
    <source>
        <dbReference type="EMBL" id="CAB4222571.1"/>
    </source>
</evidence>
<dbReference type="EMBL" id="LR796812">
    <property type="protein sequence ID" value="CAB4167883.1"/>
    <property type="molecule type" value="Genomic_DNA"/>
</dbReference>
<dbReference type="Gene3D" id="3.40.50.300">
    <property type="entry name" value="P-loop containing nucleotide triphosphate hydrolases"/>
    <property type="match status" value="1"/>
</dbReference>
<keyword evidence="1" id="KW-0175">Coiled coil</keyword>
<dbReference type="GO" id="GO:0006302">
    <property type="term" value="P:double-strand break repair"/>
    <property type="evidence" value="ECO:0007669"/>
    <property type="project" value="InterPro"/>
</dbReference>
<feature type="coiled-coil region" evidence="1">
    <location>
        <begin position="221"/>
        <end position="269"/>
    </location>
</feature>
<evidence type="ECO:0000256" key="1">
    <source>
        <dbReference type="SAM" id="Coils"/>
    </source>
</evidence>
<dbReference type="EMBL" id="LR797244">
    <property type="protein sequence ID" value="CAB4195677.1"/>
    <property type="molecule type" value="Genomic_DNA"/>
</dbReference>
<gene>
    <name evidence="4" type="ORF">UFOVP1293_50</name>
    <name evidence="5" type="ORF">UFOVP1644_68</name>
    <name evidence="3" type="ORF">UFOVP860_61</name>
</gene>
<dbReference type="InterPro" id="IPR027417">
    <property type="entry name" value="P-loop_NTPase"/>
</dbReference>
<dbReference type="EMBL" id="LR797513">
    <property type="protein sequence ID" value="CAB4222571.1"/>
    <property type="molecule type" value="Genomic_DNA"/>
</dbReference>
<sequence length="443" mass="47647">MSDTKTDKPLKIISLQAENIKRLVAVRIDPKGNLVQITGKNAQGKTSVLDAIWWALAGASNVQSTPIRKGQSTAKIKLDLGEVVVTRTFTKREDGSAGTSIIVENGEGARFPSPQRMLDDLLGSLTFDPLAFARMKPKEQFDTLKRFAPGIDFANIEGLNRADFDKRAAVNRRAKDLAAQAAAITIPESVPAAKIDEAALVDEIQSVAAHNADITTRKDRREQAGNAINAKRNEANAKRQQASQIMEAADALDAEAAALQAKLDAAEALPEPKDAAAIRAQLDDAQRTNALVDQASRRAALIVDAEKAKAESAEISERMEKREEEKRTAISTAPLPVPGLGFGEDAITFNGVPFDQASDGEQLRVSCAIAMASNPRLRVIRVRDGSLLDEDALALLAEMADQHDMQVWIERVDSSGKLGFVLEDGHVRHVEGASEPAAAQAAE</sequence>
<accession>A0A6J5P8N6</accession>
<evidence type="ECO:0000259" key="2">
    <source>
        <dbReference type="Pfam" id="PF13476"/>
    </source>
</evidence>
<proteinExistence type="predicted"/>
<dbReference type="GO" id="GO:0016887">
    <property type="term" value="F:ATP hydrolysis activity"/>
    <property type="evidence" value="ECO:0007669"/>
    <property type="project" value="InterPro"/>
</dbReference>
<protein>
    <submittedName>
        <fullName evidence="3">AAA domain containing protein</fullName>
    </submittedName>
</protein>
<evidence type="ECO:0000313" key="4">
    <source>
        <dbReference type="EMBL" id="CAB4195677.1"/>
    </source>
</evidence>
<evidence type="ECO:0000313" key="3">
    <source>
        <dbReference type="EMBL" id="CAB4167883.1"/>
    </source>
</evidence>
<dbReference type="InterPro" id="IPR038729">
    <property type="entry name" value="Rad50/SbcC_AAA"/>
</dbReference>
<dbReference type="SUPFAM" id="SSF52540">
    <property type="entry name" value="P-loop containing nucleoside triphosphate hydrolases"/>
    <property type="match status" value="1"/>
</dbReference>
<organism evidence="3">
    <name type="scientific">uncultured Caudovirales phage</name>
    <dbReference type="NCBI Taxonomy" id="2100421"/>
    <lineage>
        <taxon>Viruses</taxon>
        <taxon>Duplodnaviria</taxon>
        <taxon>Heunggongvirae</taxon>
        <taxon>Uroviricota</taxon>
        <taxon>Caudoviricetes</taxon>
        <taxon>Peduoviridae</taxon>
        <taxon>Maltschvirus</taxon>
        <taxon>Maltschvirus maltsch</taxon>
    </lineage>
</organism>
<feature type="domain" description="Rad50/SbcC-type AAA" evidence="2">
    <location>
        <begin position="15"/>
        <end position="325"/>
    </location>
</feature>
<dbReference type="Pfam" id="PF13476">
    <property type="entry name" value="AAA_23"/>
    <property type="match status" value="1"/>
</dbReference>
<reference evidence="3" key="1">
    <citation type="submission" date="2020-04" db="EMBL/GenBank/DDBJ databases">
        <authorList>
            <person name="Chiriac C."/>
            <person name="Salcher M."/>
            <person name="Ghai R."/>
            <person name="Kavagutti S V."/>
        </authorList>
    </citation>
    <scope>NUCLEOTIDE SEQUENCE</scope>
</reference>
<name>A0A6J5P8N6_9CAUD</name>